<keyword evidence="1" id="KW-0472">Membrane</keyword>
<gene>
    <name evidence="3" type="ORF">GWK08_04060</name>
</gene>
<evidence type="ECO:0000313" key="4">
    <source>
        <dbReference type="Proteomes" id="UP000468581"/>
    </source>
</evidence>
<protein>
    <submittedName>
        <fullName evidence="3">Cytochrome C</fullName>
    </submittedName>
</protein>
<proteinExistence type="predicted"/>
<reference evidence="3 4" key="1">
    <citation type="submission" date="2020-01" db="EMBL/GenBank/DDBJ databases">
        <title>Leptobacterium flavescens.</title>
        <authorList>
            <person name="Wang G."/>
        </authorList>
    </citation>
    <scope>NUCLEOTIDE SEQUENCE [LARGE SCALE GENOMIC DNA]</scope>
    <source>
        <strain evidence="3 4">KCTC 22160</strain>
    </source>
</reference>
<dbReference type="Pfam" id="PF14376">
    <property type="entry name" value="Haem_bd"/>
    <property type="match status" value="1"/>
</dbReference>
<keyword evidence="1" id="KW-1133">Transmembrane helix</keyword>
<evidence type="ECO:0000256" key="1">
    <source>
        <dbReference type="SAM" id="Phobius"/>
    </source>
</evidence>
<name>A0A6P0UJ81_9FLAO</name>
<accession>A0A6P0UJ81</accession>
<organism evidence="3 4">
    <name type="scientific">Leptobacterium flavescens</name>
    <dbReference type="NCBI Taxonomy" id="472055"/>
    <lineage>
        <taxon>Bacteria</taxon>
        <taxon>Pseudomonadati</taxon>
        <taxon>Bacteroidota</taxon>
        <taxon>Flavobacteriia</taxon>
        <taxon>Flavobacteriales</taxon>
        <taxon>Flavobacteriaceae</taxon>
        <taxon>Leptobacterium</taxon>
    </lineage>
</organism>
<feature type="transmembrane region" description="Helical" evidence="1">
    <location>
        <begin position="16"/>
        <end position="32"/>
    </location>
</feature>
<keyword evidence="4" id="KW-1185">Reference proteome</keyword>
<dbReference type="RefSeq" id="WP_163605616.1">
    <property type="nucleotide sequence ID" value="NZ_JAABOO010000001.1"/>
</dbReference>
<evidence type="ECO:0000313" key="3">
    <source>
        <dbReference type="EMBL" id="NER12602.1"/>
    </source>
</evidence>
<dbReference type="EMBL" id="JAABOO010000001">
    <property type="protein sequence ID" value="NER12602.1"/>
    <property type="molecule type" value="Genomic_DNA"/>
</dbReference>
<feature type="domain" description="Haem-binding" evidence="2">
    <location>
        <begin position="22"/>
        <end position="157"/>
    </location>
</feature>
<dbReference type="InterPro" id="IPR025992">
    <property type="entry name" value="Haem-bd"/>
</dbReference>
<dbReference type="Proteomes" id="UP000468581">
    <property type="component" value="Unassembled WGS sequence"/>
</dbReference>
<evidence type="ECO:0000259" key="2">
    <source>
        <dbReference type="SMART" id="SM01235"/>
    </source>
</evidence>
<sequence length="159" mass="19130">MVNRGKTSFFKERRRIITVLSIIVLIGIQFYRPGKNVQKKSLYNDFLRNEKAPENIAELIKNSCYSCHSDYTDYYWYDHIAPASWYVDNHIKEAKSHLNFSKWRRMDYRDKRANLSRIVTELNEDKMPLASYTIMHPEAKLTENEKKKIIDWLYTIEVR</sequence>
<dbReference type="AlphaFoldDB" id="A0A6P0UJ81"/>
<keyword evidence="1" id="KW-0812">Transmembrane</keyword>
<comment type="caution">
    <text evidence="3">The sequence shown here is derived from an EMBL/GenBank/DDBJ whole genome shotgun (WGS) entry which is preliminary data.</text>
</comment>
<dbReference type="SMART" id="SM01235">
    <property type="entry name" value="Haem_bd"/>
    <property type="match status" value="1"/>
</dbReference>